<comment type="caution">
    <text evidence="1">The sequence shown here is derived from an EMBL/GenBank/DDBJ whole genome shotgun (WGS) entry which is preliminary data.</text>
</comment>
<dbReference type="Proteomes" id="UP000750711">
    <property type="component" value="Unassembled WGS sequence"/>
</dbReference>
<proteinExistence type="predicted"/>
<gene>
    <name evidence="1" type="ORF">GP486_008762</name>
</gene>
<reference evidence="1" key="1">
    <citation type="submission" date="2021-03" db="EMBL/GenBank/DDBJ databases">
        <title>Comparative genomics and phylogenomic investigation of the class Geoglossomycetes provide insights into ecological specialization and systematics.</title>
        <authorList>
            <person name="Melie T."/>
            <person name="Pirro S."/>
            <person name="Miller A.N."/>
            <person name="Quandt A."/>
        </authorList>
    </citation>
    <scope>NUCLEOTIDE SEQUENCE</scope>
    <source>
        <strain evidence="1">CAQ_001_2017</strain>
    </source>
</reference>
<evidence type="ECO:0000313" key="2">
    <source>
        <dbReference type="Proteomes" id="UP000750711"/>
    </source>
</evidence>
<sequence>MPRASCAPILCPAFLVAMAKNEDVAEMFDDLVGVKVAAVVLEREVVAEPVIVDGREEEELAALDADELLTGGGRTLSEMVAPH</sequence>
<keyword evidence="2" id="KW-1185">Reference proteome</keyword>
<accession>A0A9P8I4E7</accession>
<name>A0A9P8I4E7_9PEZI</name>
<organism evidence="1 2">
    <name type="scientific">Trichoglossum hirsutum</name>
    <dbReference type="NCBI Taxonomy" id="265104"/>
    <lineage>
        <taxon>Eukaryota</taxon>
        <taxon>Fungi</taxon>
        <taxon>Dikarya</taxon>
        <taxon>Ascomycota</taxon>
        <taxon>Pezizomycotina</taxon>
        <taxon>Geoglossomycetes</taxon>
        <taxon>Geoglossales</taxon>
        <taxon>Geoglossaceae</taxon>
        <taxon>Trichoglossum</taxon>
    </lineage>
</organism>
<dbReference type="EMBL" id="JAGHQM010003940">
    <property type="protein sequence ID" value="KAH0538657.1"/>
    <property type="molecule type" value="Genomic_DNA"/>
</dbReference>
<evidence type="ECO:0000313" key="1">
    <source>
        <dbReference type="EMBL" id="KAH0538657.1"/>
    </source>
</evidence>
<protein>
    <submittedName>
        <fullName evidence="1">Uncharacterized protein</fullName>
    </submittedName>
</protein>
<dbReference type="AlphaFoldDB" id="A0A9P8I4E7"/>